<evidence type="ECO:0000256" key="5">
    <source>
        <dbReference type="ARBA" id="ARBA00022679"/>
    </source>
</evidence>
<organism evidence="15 16">
    <name type="scientific">Paramecium primaurelia</name>
    <dbReference type="NCBI Taxonomy" id="5886"/>
    <lineage>
        <taxon>Eukaryota</taxon>
        <taxon>Sar</taxon>
        <taxon>Alveolata</taxon>
        <taxon>Ciliophora</taxon>
        <taxon>Intramacronucleata</taxon>
        <taxon>Oligohymenophorea</taxon>
        <taxon>Peniculida</taxon>
        <taxon>Parameciidae</taxon>
        <taxon>Paramecium</taxon>
    </lineage>
</organism>
<comment type="similarity">
    <text evidence="3">Belongs to the 1-acyl-sn-glycerol-3-phosphate acyltransferase family.</text>
</comment>
<keyword evidence="16" id="KW-1185">Reference proteome</keyword>
<evidence type="ECO:0000256" key="13">
    <source>
        <dbReference type="SAM" id="Phobius"/>
    </source>
</evidence>
<comment type="pathway">
    <text evidence="2">Lipid metabolism.</text>
</comment>
<evidence type="ECO:0000256" key="9">
    <source>
        <dbReference type="ARBA" id="ARBA00023136"/>
    </source>
</evidence>
<sequence length="359" mass="42125">MFSVLVTIFHLLTALLSIIYVNKGLKKFNSFLYKNADIPEKYKPFRRTDRDNWNRYEMYICSIILFPFRLLLSFAILIFFIMTMFVATFGFKLKNPWPESRLKAFKPLLQTLGKAYLYANGFIFIKEKTLRFEDFIPDYKRTELSKGQPSIIISNHSSWYDTITYVYKYLPSFMSKVTVSKYPLFGWITTSLKSIYVDRESEESRHKCVTDLAERVTQINQGQLFPPVIIFPEGTTTNGECLIPFKRGAFDPLLPVKICCLKYSKRRFHPVMDVIGIGYMTLFALNQFANEVEIIEFEGLFDPTYLNLQKYPQEKRWEVYADACRDVMAKALGINLIEATYRDGMEYQKKYVTGKLKQE</sequence>
<evidence type="ECO:0000256" key="11">
    <source>
        <dbReference type="ARBA" id="ARBA00023264"/>
    </source>
</evidence>
<name>A0A8S1K6V5_PARPR</name>
<evidence type="ECO:0000313" key="15">
    <source>
        <dbReference type="EMBL" id="CAD8049555.1"/>
    </source>
</evidence>
<dbReference type="Pfam" id="PF01553">
    <property type="entry name" value="Acyltransferase"/>
    <property type="match status" value="1"/>
</dbReference>
<dbReference type="InterPro" id="IPR045252">
    <property type="entry name" value="LPCAT1-like"/>
</dbReference>
<keyword evidence="10" id="KW-0594">Phospholipid biosynthesis</keyword>
<evidence type="ECO:0000259" key="14">
    <source>
        <dbReference type="SMART" id="SM00563"/>
    </source>
</evidence>
<keyword evidence="6 13" id="KW-0812">Transmembrane</keyword>
<gene>
    <name evidence="15" type="ORF">PPRIM_AZ9-3.1.T0140048</name>
</gene>
<evidence type="ECO:0000256" key="8">
    <source>
        <dbReference type="ARBA" id="ARBA00023098"/>
    </source>
</evidence>
<dbReference type="EMBL" id="CAJJDM010000011">
    <property type="protein sequence ID" value="CAD8049555.1"/>
    <property type="molecule type" value="Genomic_DNA"/>
</dbReference>
<dbReference type="GO" id="GO:0008654">
    <property type="term" value="P:phospholipid biosynthetic process"/>
    <property type="evidence" value="ECO:0007669"/>
    <property type="project" value="UniProtKB-KW"/>
</dbReference>
<keyword evidence="12" id="KW-0012">Acyltransferase</keyword>
<keyword evidence="7 13" id="KW-1133">Transmembrane helix</keyword>
<dbReference type="OMA" id="HRSYPNA"/>
<keyword evidence="4" id="KW-0444">Lipid biosynthesis</keyword>
<dbReference type="CDD" id="cd07991">
    <property type="entry name" value="LPLAT_LPCAT1-like"/>
    <property type="match status" value="1"/>
</dbReference>
<dbReference type="SMART" id="SM00563">
    <property type="entry name" value="PlsC"/>
    <property type="match status" value="1"/>
</dbReference>
<evidence type="ECO:0000256" key="4">
    <source>
        <dbReference type="ARBA" id="ARBA00022516"/>
    </source>
</evidence>
<dbReference type="InterPro" id="IPR002123">
    <property type="entry name" value="Plipid/glycerol_acylTrfase"/>
</dbReference>
<protein>
    <recommendedName>
        <fullName evidence="14">Phospholipid/glycerol acyltransferase domain-containing protein</fullName>
    </recommendedName>
</protein>
<feature type="transmembrane region" description="Helical" evidence="13">
    <location>
        <begin position="6"/>
        <end position="25"/>
    </location>
</feature>
<evidence type="ECO:0000313" key="16">
    <source>
        <dbReference type="Proteomes" id="UP000688137"/>
    </source>
</evidence>
<feature type="transmembrane region" description="Helical" evidence="13">
    <location>
        <begin position="56"/>
        <end position="87"/>
    </location>
</feature>
<reference evidence="15" key="1">
    <citation type="submission" date="2021-01" db="EMBL/GenBank/DDBJ databases">
        <authorList>
            <consortium name="Genoscope - CEA"/>
            <person name="William W."/>
        </authorList>
    </citation>
    <scope>NUCLEOTIDE SEQUENCE</scope>
</reference>
<evidence type="ECO:0000256" key="10">
    <source>
        <dbReference type="ARBA" id="ARBA00023209"/>
    </source>
</evidence>
<dbReference type="PANTHER" id="PTHR23063">
    <property type="entry name" value="PHOSPHOLIPID ACYLTRANSFERASE"/>
    <property type="match status" value="1"/>
</dbReference>
<evidence type="ECO:0000256" key="12">
    <source>
        <dbReference type="ARBA" id="ARBA00023315"/>
    </source>
</evidence>
<dbReference type="GO" id="GO:0016020">
    <property type="term" value="C:membrane"/>
    <property type="evidence" value="ECO:0007669"/>
    <property type="project" value="UniProtKB-SubCell"/>
</dbReference>
<evidence type="ECO:0000256" key="3">
    <source>
        <dbReference type="ARBA" id="ARBA00008655"/>
    </source>
</evidence>
<evidence type="ECO:0000256" key="7">
    <source>
        <dbReference type="ARBA" id="ARBA00022989"/>
    </source>
</evidence>
<dbReference type="Proteomes" id="UP000688137">
    <property type="component" value="Unassembled WGS sequence"/>
</dbReference>
<keyword evidence="11" id="KW-1208">Phospholipid metabolism</keyword>
<feature type="domain" description="Phospholipid/glycerol acyltransferase" evidence="14">
    <location>
        <begin position="150"/>
        <end position="264"/>
    </location>
</feature>
<dbReference type="AlphaFoldDB" id="A0A8S1K6V5"/>
<proteinExistence type="inferred from homology"/>
<accession>A0A8S1K6V5</accession>
<dbReference type="PANTHER" id="PTHR23063:SF52">
    <property type="entry name" value="LYSOPHOSPHATIDYLCHOLINE ACYLTRANSFERASE"/>
    <property type="match status" value="1"/>
</dbReference>
<dbReference type="GO" id="GO:0008374">
    <property type="term" value="F:O-acyltransferase activity"/>
    <property type="evidence" value="ECO:0007669"/>
    <property type="project" value="InterPro"/>
</dbReference>
<keyword evidence="8" id="KW-0443">Lipid metabolism</keyword>
<comment type="subcellular location">
    <subcellularLocation>
        <location evidence="1">Membrane</location>
    </subcellularLocation>
</comment>
<comment type="caution">
    <text evidence="15">The sequence shown here is derived from an EMBL/GenBank/DDBJ whole genome shotgun (WGS) entry which is preliminary data.</text>
</comment>
<evidence type="ECO:0000256" key="2">
    <source>
        <dbReference type="ARBA" id="ARBA00005189"/>
    </source>
</evidence>
<keyword evidence="9 13" id="KW-0472">Membrane</keyword>
<keyword evidence="5" id="KW-0808">Transferase</keyword>
<evidence type="ECO:0000256" key="6">
    <source>
        <dbReference type="ARBA" id="ARBA00022692"/>
    </source>
</evidence>
<evidence type="ECO:0000256" key="1">
    <source>
        <dbReference type="ARBA" id="ARBA00004370"/>
    </source>
</evidence>